<dbReference type="SUPFAM" id="SSF52402">
    <property type="entry name" value="Adenine nucleotide alpha hydrolases-like"/>
    <property type="match status" value="1"/>
</dbReference>
<dbReference type="EC" id="6.3.5.4" evidence="2"/>
<feature type="compositionally biased region" description="Basic residues" evidence="5">
    <location>
        <begin position="309"/>
        <end position="329"/>
    </location>
</feature>
<dbReference type="Gene3D" id="3.60.20.10">
    <property type="entry name" value="Glutamine Phosphoribosylpyrophosphate, subunit 1, domain 1"/>
    <property type="match status" value="1"/>
</dbReference>
<evidence type="ECO:0000256" key="3">
    <source>
        <dbReference type="ARBA" id="ARBA00022888"/>
    </source>
</evidence>
<name>A0ABU0RR81_9ACTN</name>
<evidence type="ECO:0000256" key="1">
    <source>
        <dbReference type="ARBA" id="ARBA00005187"/>
    </source>
</evidence>
<keyword evidence="3" id="KW-0061">Asparagine biosynthesis</keyword>
<dbReference type="PANTHER" id="PTHR43284">
    <property type="entry name" value="ASPARAGINE SYNTHETASE (GLUTAMINE-HYDROLYZING)"/>
    <property type="match status" value="1"/>
</dbReference>
<evidence type="ECO:0000313" key="8">
    <source>
        <dbReference type="Proteomes" id="UP001223072"/>
    </source>
</evidence>
<evidence type="ECO:0000256" key="5">
    <source>
        <dbReference type="SAM" id="MobiDB-lite"/>
    </source>
</evidence>
<accession>A0ABU0RR81</accession>
<dbReference type="InterPro" id="IPR001962">
    <property type="entry name" value="Asn_synthase"/>
</dbReference>
<dbReference type="InterPro" id="IPR014729">
    <property type="entry name" value="Rossmann-like_a/b/a_fold"/>
</dbReference>
<evidence type="ECO:0000313" key="7">
    <source>
        <dbReference type="EMBL" id="MDQ0934495.1"/>
    </source>
</evidence>
<dbReference type="Pfam" id="PF00733">
    <property type="entry name" value="Asn_synthase"/>
    <property type="match status" value="1"/>
</dbReference>
<dbReference type="Gene3D" id="3.40.50.620">
    <property type="entry name" value="HUPs"/>
    <property type="match status" value="1"/>
</dbReference>
<evidence type="ECO:0000259" key="6">
    <source>
        <dbReference type="PROSITE" id="PS51278"/>
    </source>
</evidence>
<proteinExistence type="predicted"/>
<gene>
    <name evidence="7" type="ORF">QFZ49_004435</name>
</gene>
<protein>
    <recommendedName>
        <fullName evidence="2">asparagine synthase (glutamine-hydrolyzing)</fullName>
        <ecNumber evidence="2">6.3.5.4</ecNumber>
    </recommendedName>
</protein>
<keyword evidence="8" id="KW-1185">Reference proteome</keyword>
<comment type="pathway">
    <text evidence="1">Amino-acid biosynthesis; L-asparagine biosynthesis; L-asparagine from L-aspartate (L-Gln route): step 1/1.</text>
</comment>
<feature type="domain" description="Glutamine amidotransferase type-2" evidence="6">
    <location>
        <begin position="2"/>
        <end position="212"/>
    </location>
</feature>
<comment type="catalytic activity">
    <reaction evidence="4">
        <text>L-aspartate + L-glutamine + ATP + H2O = L-asparagine + L-glutamate + AMP + diphosphate + H(+)</text>
        <dbReference type="Rhea" id="RHEA:12228"/>
        <dbReference type="ChEBI" id="CHEBI:15377"/>
        <dbReference type="ChEBI" id="CHEBI:15378"/>
        <dbReference type="ChEBI" id="CHEBI:29985"/>
        <dbReference type="ChEBI" id="CHEBI:29991"/>
        <dbReference type="ChEBI" id="CHEBI:30616"/>
        <dbReference type="ChEBI" id="CHEBI:33019"/>
        <dbReference type="ChEBI" id="CHEBI:58048"/>
        <dbReference type="ChEBI" id="CHEBI:58359"/>
        <dbReference type="ChEBI" id="CHEBI:456215"/>
        <dbReference type="EC" id="6.3.5.4"/>
    </reaction>
</comment>
<feature type="region of interest" description="Disordered" evidence="5">
    <location>
        <begin position="296"/>
        <end position="329"/>
    </location>
</feature>
<sequence length="329" mass="35231">MSELAGWVEFERALPEGQDAVASMIRALRAGDAAGARFWTGHGAVLGLRPSPAGALDADPGPLAGGEGPGASVSAVVSFAGVCDNHAEVARSGAGTAGSGAEAVLRSWLTLGRDTVDRLRGSYALAVWEPRRAELTLVRDRMGTRPLYYLQLATGVLFASRPDALLAHPLVRAGLDEDALRMALAGINVPGKTVFRDIREVPAGHLVRFSRSGRTEHRYWRPAAAEHHDDIAATTRRVRELLADAVGEQTGRPDARVGSLMSGGLDSSALAALLAGRHSRPVSTFSVDYQGYEDNFRPHIVRPGTRQPVRSRHGRASRHRPHRRGTHHG</sequence>
<organism evidence="7 8">
    <name type="scientific">Streptomyces turgidiscabies</name>
    <dbReference type="NCBI Taxonomy" id="85558"/>
    <lineage>
        <taxon>Bacteria</taxon>
        <taxon>Bacillati</taxon>
        <taxon>Actinomycetota</taxon>
        <taxon>Actinomycetes</taxon>
        <taxon>Kitasatosporales</taxon>
        <taxon>Streptomycetaceae</taxon>
        <taxon>Streptomyces</taxon>
    </lineage>
</organism>
<dbReference type="PANTHER" id="PTHR43284:SF1">
    <property type="entry name" value="ASPARAGINE SYNTHETASE"/>
    <property type="match status" value="1"/>
</dbReference>
<evidence type="ECO:0000256" key="2">
    <source>
        <dbReference type="ARBA" id="ARBA00012737"/>
    </source>
</evidence>
<dbReference type="InterPro" id="IPR029055">
    <property type="entry name" value="Ntn_hydrolases_N"/>
</dbReference>
<evidence type="ECO:0000256" key="4">
    <source>
        <dbReference type="ARBA" id="ARBA00048741"/>
    </source>
</evidence>
<dbReference type="InterPro" id="IPR051786">
    <property type="entry name" value="ASN_synthetase/amidase"/>
</dbReference>
<dbReference type="InterPro" id="IPR017932">
    <property type="entry name" value="GATase_2_dom"/>
</dbReference>
<dbReference type="EMBL" id="JAUSZS010000004">
    <property type="protein sequence ID" value="MDQ0934495.1"/>
    <property type="molecule type" value="Genomic_DNA"/>
</dbReference>
<keyword evidence="3" id="KW-0028">Amino-acid biosynthesis</keyword>
<dbReference type="Pfam" id="PF13537">
    <property type="entry name" value="GATase_7"/>
    <property type="match status" value="1"/>
</dbReference>
<reference evidence="7 8" key="1">
    <citation type="submission" date="2023-07" db="EMBL/GenBank/DDBJ databases">
        <title>Comparative genomics of wheat-associated soil bacteria to identify genetic determinants of phenazine resistance.</title>
        <authorList>
            <person name="Mouncey N."/>
        </authorList>
    </citation>
    <scope>NUCLEOTIDE SEQUENCE [LARGE SCALE GENOMIC DNA]</scope>
    <source>
        <strain evidence="7 8">W2I16</strain>
    </source>
</reference>
<dbReference type="Proteomes" id="UP001223072">
    <property type="component" value="Unassembled WGS sequence"/>
</dbReference>
<comment type="caution">
    <text evidence="7">The sequence shown here is derived from an EMBL/GenBank/DDBJ whole genome shotgun (WGS) entry which is preliminary data.</text>
</comment>
<dbReference type="SUPFAM" id="SSF56235">
    <property type="entry name" value="N-terminal nucleophile aminohydrolases (Ntn hydrolases)"/>
    <property type="match status" value="1"/>
</dbReference>
<dbReference type="PROSITE" id="PS51278">
    <property type="entry name" value="GATASE_TYPE_2"/>
    <property type="match status" value="1"/>
</dbReference>